<feature type="compositionally biased region" description="Acidic residues" evidence="1">
    <location>
        <begin position="21"/>
        <end position="35"/>
    </location>
</feature>
<dbReference type="EMBL" id="JAKROA010000002">
    <property type="protein sequence ID" value="KAL5110555.1"/>
    <property type="molecule type" value="Genomic_DNA"/>
</dbReference>
<name>A0ABR4QLN2_9CEST</name>
<comment type="caution">
    <text evidence="3">The sequence shown here is derived from an EMBL/GenBank/DDBJ whole genome shotgun (WGS) entry which is preliminary data.</text>
</comment>
<evidence type="ECO:0000313" key="3">
    <source>
        <dbReference type="EMBL" id="KAL5110555.1"/>
    </source>
</evidence>
<reference evidence="3 4" key="1">
    <citation type="journal article" date="2022" name="Front. Cell. Infect. Microbiol.">
        <title>The Genomes of Two Strains of Taenia crassiceps the Animal Model for the Study of Human Cysticercosis.</title>
        <authorList>
            <person name="Bobes R.J."/>
            <person name="Estrada K."/>
            <person name="Rios-Valencia D.G."/>
            <person name="Calderon-Gallegos A."/>
            <person name="de la Torre P."/>
            <person name="Carrero J.C."/>
            <person name="Sanchez-Flores A."/>
            <person name="Laclette J.P."/>
        </authorList>
    </citation>
    <scope>NUCLEOTIDE SEQUENCE [LARGE SCALE GENOMIC DNA]</scope>
    <source>
        <strain evidence="3">WFUcys</strain>
    </source>
</reference>
<sequence length="226" mass="24758">MASTSGGQPVAATVIRRQSGSEEEADEEEEEEEGESAFPLLSLRDRSQILSRPVRHNFCFNQQMRFSSSEVPLITSTRATLNAAGNTDRMQQMMHAAILAGKAVEIPALLYSTVQLDLPNPLPLLRFFHAVLLEWVEMKSTIDCPAWLAISLAGSGQTQGCQRLARYFHFIRTVSCFTSDPNAESDIEAAIIVTLATTSKKELSSKLTAAISTPPHTSYGSIRLDV</sequence>
<keyword evidence="4" id="KW-1185">Reference proteome</keyword>
<accession>A0ABR4QLN2</accession>
<organism evidence="3 4">
    <name type="scientific">Taenia crassiceps</name>
    <dbReference type="NCBI Taxonomy" id="6207"/>
    <lineage>
        <taxon>Eukaryota</taxon>
        <taxon>Metazoa</taxon>
        <taxon>Spiralia</taxon>
        <taxon>Lophotrochozoa</taxon>
        <taxon>Platyhelminthes</taxon>
        <taxon>Cestoda</taxon>
        <taxon>Eucestoda</taxon>
        <taxon>Cyclophyllidea</taxon>
        <taxon>Taeniidae</taxon>
        <taxon>Taenia</taxon>
    </lineage>
</organism>
<reference evidence="3" key="2">
    <citation type="submission" date="2024-12" db="EMBL/GenBank/DDBJ databases">
        <authorList>
            <person name="Estrada K."/>
            <person name="Bobes R.J."/>
            <person name="Sanchez-Flores A."/>
            <person name="Laclette J.P."/>
        </authorList>
    </citation>
    <scope>NUCLEOTIDE SEQUENCE</scope>
    <source>
        <strain evidence="3">WFUcys</strain>
        <tissue evidence="3">Peritoneal cavity of infected mice</tissue>
    </source>
</reference>
<dbReference type="EMBL" id="JAKROA010000002">
    <property type="protein sequence ID" value="KAL5110015.1"/>
    <property type="molecule type" value="Genomic_DNA"/>
</dbReference>
<feature type="region of interest" description="Disordered" evidence="1">
    <location>
        <begin position="1"/>
        <end position="38"/>
    </location>
</feature>
<evidence type="ECO:0000313" key="4">
    <source>
        <dbReference type="Proteomes" id="UP001651158"/>
    </source>
</evidence>
<protein>
    <submittedName>
        <fullName evidence="3">Uncharacterized protein</fullName>
    </submittedName>
</protein>
<evidence type="ECO:0000256" key="1">
    <source>
        <dbReference type="SAM" id="MobiDB-lite"/>
    </source>
</evidence>
<dbReference type="Proteomes" id="UP001651158">
    <property type="component" value="Unassembled WGS sequence"/>
</dbReference>
<proteinExistence type="predicted"/>
<gene>
    <name evidence="2" type="ORF">TcWFU_002851</name>
    <name evidence="3" type="ORF">TcWFU_006620</name>
</gene>
<evidence type="ECO:0000313" key="2">
    <source>
        <dbReference type="EMBL" id="KAL5110015.1"/>
    </source>
</evidence>